<evidence type="ECO:0000259" key="1">
    <source>
        <dbReference type="Pfam" id="PF09084"/>
    </source>
</evidence>
<evidence type="ECO:0000313" key="2">
    <source>
        <dbReference type="EMBL" id="PRC19004.1"/>
    </source>
</evidence>
<dbReference type="InterPro" id="IPR015168">
    <property type="entry name" value="SsuA/THI5"/>
</dbReference>
<name>A0A2S9ETB6_9PSED</name>
<sequence>MSQVLPTHYSICPLLVASNIAVELGWLEEEYQHVGAEAIYLRSLPDNQGWLPHFTHGESRLIRDGGAVPALWARADQADTVLVATTATQRAGQILVRADGRIRQVADLFGKRIGVPVSRNTARVDVLKALAEHGLFNALQLAGLEPSQVRLITLEDEGDPHALLPAAKPSAFWSQLHGLHGKPGHEVRALAEGRVDAVHIGAGHVPALLASGEFTVIEDLERYPDWTLKNHNGPYATTVNRAFAEEHPEVVIAFLRAAIRAGRWINQHRDAAAELFTRVTFLPDAAFIRSAIAELDFVPQLGPQNLAALELKKDFLVQRGFLQNDFSVHDWAQPDFLAQAHTGL</sequence>
<dbReference type="SUPFAM" id="SSF53850">
    <property type="entry name" value="Periplasmic binding protein-like II"/>
    <property type="match status" value="1"/>
</dbReference>
<accession>A0A2S9ETB6</accession>
<gene>
    <name evidence="2" type="ORF">CQZ99_11870</name>
</gene>
<dbReference type="Pfam" id="PF09084">
    <property type="entry name" value="NMT1"/>
    <property type="match status" value="1"/>
</dbReference>
<dbReference type="RefSeq" id="WP_105696877.1">
    <property type="nucleotide sequence ID" value="NZ_CP159260.1"/>
</dbReference>
<organism evidence="2 3">
    <name type="scientific">Pseudomonas poae</name>
    <dbReference type="NCBI Taxonomy" id="200451"/>
    <lineage>
        <taxon>Bacteria</taxon>
        <taxon>Pseudomonadati</taxon>
        <taxon>Pseudomonadota</taxon>
        <taxon>Gammaproteobacteria</taxon>
        <taxon>Pseudomonadales</taxon>
        <taxon>Pseudomonadaceae</taxon>
        <taxon>Pseudomonas</taxon>
    </lineage>
</organism>
<evidence type="ECO:0000313" key="3">
    <source>
        <dbReference type="Proteomes" id="UP000238045"/>
    </source>
</evidence>
<dbReference type="EMBL" id="PCQL01000010">
    <property type="protein sequence ID" value="PRC19004.1"/>
    <property type="molecule type" value="Genomic_DNA"/>
</dbReference>
<dbReference type="PANTHER" id="PTHR30024:SF45">
    <property type="entry name" value="ABC TRANSPORTER SUBSTRATE-BINDING PROTEIN"/>
    <property type="match status" value="1"/>
</dbReference>
<dbReference type="Proteomes" id="UP000238045">
    <property type="component" value="Unassembled WGS sequence"/>
</dbReference>
<comment type="caution">
    <text evidence="2">The sequence shown here is derived from an EMBL/GenBank/DDBJ whole genome shotgun (WGS) entry which is preliminary data.</text>
</comment>
<dbReference type="PANTHER" id="PTHR30024">
    <property type="entry name" value="ALIPHATIC SULFONATES-BINDING PROTEIN-RELATED"/>
    <property type="match status" value="1"/>
</dbReference>
<keyword evidence="3" id="KW-1185">Reference proteome</keyword>
<reference evidence="2 3" key="1">
    <citation type="submission" date="2017-09" db="EMBL/GenBank/DDBJ databases">
        <title>Genomic, metabolic, and phenotypic characteristics of bacterial isolates from the natural microbiome of the model nematode Caenorhabditis elegans.</title>
        <authorList>
            <person name="Zimmermann J."/>
            <person name="Obeng N."/>
            <person name="Yang W."/>
            <person name="Obeng O."/>
            <person name="Kissoyan K."/>
            <person name="Pees B."/>
            <person name="Dirksen P."/>
            <person name="Hoppner M."/>
            <person name="Franke A."/>
            <person name="Rosenstiel P."/>
            <person name="Leippe M."/>
            <person name="Dierking K."/>
            <person name="Kaleta C."/>
            <person name="Schulenburg H."/>
        </authorList>
    </citation>
    <scope>NUCLEOTIDE SEQUENCE [LARGE SCALE GENOMIC DNA]</scope>
    <source>
        <strain evidence="2 3">MYb117</strain>
    </source>
</reference>
<feature type="domain" description="SsuA/THI5-like" evidence="1">
    <location>
        <begin position="72"/>
        <end position="135"/>
    </location>
</feature>
<dbReference type="Gene3D" id="3.40.190.270">
    <property type="match status" value="1"/>
</dbReference>
<dbReference type="Gene3D" id="3.40.190.10">
    <property type="entry name" value="Periplasmic binding protein-like II"/>
    <property type="match status" value="1"/>
</dbReference>
<protein>
    <submittedName>
        <fullName evidence="2">Nitrate ABC transporter substrate-binding protein</fullName>
    </submittedName>
</protein>
<proteinExistence type="predicted"/>
<dbReference type="AlphaFoldDB" id="A0A2S9ETB6"/>